<dbReference type="Gene3D" id="1.10.10.60">
    <property type="entry name" value="Homeodomain-like"/>
    <property type="match status" value="2"/>
</dbReference>
<evidence type="ECO:0000313" key="5">
    <source>
        <dbReference type="Proteomes" id="UP000275368"/>
    </source>
</evidence>
<evidence type="ECO:0000256" key="2">
    <source>
        <dbReference type="ARBA" id="ARBA00023125"/>
    </source>
</evidence>
<keyword evidence="1" id="KW-0805">Transcription regulation</keyword>
<dbReference type="RefSeq" id="WP_125653495.1">
    <property type="nucleotide sequence ID" value="NZ_AP019308.1"/>
</dbReference>
<dbReference type="InterPro" id="IPR037923">
    <property type="entry name" value="HTH-like"/>
</dbReference>
<accession>A0A3G9J319</accession>
<proteinExistence type="predicted"/>
<dbReference type="InterPro" id="IPR018060">
    <property type="entry name" value="HTH_AraC"/>
</dbReference>
<evidence type="ECO:0000256" key="1">
    <source>
        <dbReference type="ARBA" id="ARBA00023015"/>
    </source>
</evidence>
<dbReference type="Pfam" id="PF02311">
    <property type="entry name" value="AraC_binding"/>
    <property type="match status" value="1"/>
</dbReference>
<gene>
    <name evidence="4" type="ORF">Back11_04480</name>
</gene>
<dbReference type="CDD" id="cd06986">
    <property type="entry name" value="cupin_MmsR-like_N"/>
    <property type="match status" value="1"/>
</dbReference>
<protein>
    <submittedName>
        <fullName evidence="4">AraC family transcriptional regulator</fullName>
    </submittedName>
</protein>
<dbReference type="AlphaFoldDB" id="A0A3G9J319"/>
<dbReference type="OrthoDB" id="9813413at2"/>
<dbReference type="SUPFAM" id="SSF51215">
    <property type="entry name" value="Regulatory protein AraC"/>
    <property type="match status" value="1"/>
</dbReference>
<organism evidence="4 5">
    <name type="scientific">Paenibacillus baekrokdamisoli</name>
    <dbReference type="NCBI Taxonomy" id="1712516"/>
    <lineage>
        <taxon>Bacteria</taxon>
        <taxon>Bacillati</taxon>
        <taxon>Bacillota</taxon>
        <taxon>Bacilli</taxon>
        <taxon>Bacillales</taxon>
        <taxon>Paenibacillaceae</taxon>
        <taxon>Paenibacillus</taxon>
    </lineage>
</organism>
<dbReference type="PANTHER" id="PTHR43280">
    <property type="entry name" value="ARAC-FAMILY TRANSCRIPTIONAL REGULATOR"/>
    <property type="match status" value="1"/>
</dbReference>
<reference evidence="4 5" key="1">
    <citation type="submission" date="2018-11" db="EMBL/GenBank/DDBJ databases">
        <title>Complete genome sequence of Paenibacillus baekrokdamisoli strain KCTC 33723.</title>
        <authorList>
            <person name="Kang S.W."/>
            <person name="Lee K.C."/>
            <person name="Kim K.K."/>
            <person name="Kim J.S."/>
            <person name="Kim D.S."/>
            <person name="Ko S.H."/>
            <person name="Yang S.H."/>
            <person name="Lee J.S."/>
        </authorList>
    </citation>
    <scope>NUCLEOTIDE SEQUENCE [LARGE SCALE GENOMIC DNA]</scope>
    <source>
        <strain evidence="4 5">KCTC 33723</strain>
    </source>
</reference>
<dbReference type="InterPro" id="IPR009057">
    <property type="entry name" value="Homeodomain-like_sf"/>
</dbReference>
<dbReference type="PROSITE" id="PS00041">
    <property type="entry name" value="HTH_ARAC_FAMILY_1"/>
    <property type="match status" value="1"/>
</dbReference>
<dbReference type="InterPro" id="IPR020449">
    <property type="entry name" value="Tscrpt_reg_AraC-type_HTH"/>
</dbReference>
<dbReference type="PANTHER" id="PTHR43280:SF30">
    <property type="entry name" value="MMSAB OPERON REGULATORY PROTEIN"/>
    <property type="match status" value="1"/>
</dbReference>
<dbReference type="Pfam" id="PF12833">
    <property type="entry name" value="HTH_18"/>
    <property type="match status" value="1"/>
</dbReference>
<dbReference type="GO" id="GO:0003700">
    <property type="term" value="F:DNA-binding transcription factor activity"/>
    <property type="evidence" value="ECO:0007669"/>
    <property type="project" value="InterPro"/>
</dbReference>
<dbReference type="EMBL" id="AP019308">
    <property type="protein sequence ID" value="BBH19103.1"/>
    <property type="molecule type" value="Genomic_DNA"/>
</dbReference>
<keyword evidence="2" id="KW-0238">DNA-binding</keyword>
<dbReference type="InterPro" id="IPR018062">
    <property type="entry name" value="HTH_AraC-typ_CS"/>
</dbReference>
<dbReference type="SUPFAM" id="SSF46689">
    <property type="entry name" value="Homeodomain-like"/>
    <property type="match status" value="2"/>
</dbReference>
<keyword evidence="3" id="KW-0804">Transcription</keyword>
<evidence type="ECO:0000313" key="4">
    <source>
        <dbReference type="EMBL" id="BBH19103.1"/>
    </source>
</evidence>
<dbReference type="InterPro" id="IPR003313">
    <property type="entry name" value="AraC-bd"/>
</dbReference>
<dbReference type="SMART" id="SM00342">
    <property type="entry name" value="HTH_ARAC"/>
    <property type="match status" value="1"/>
</dbReference>
<name>A0A3G9J319_9BACL</name>
<dbReference type="PRINTS" id="PR00032">
    <property type="entry name" value="HTHARAC"/>
</dbReference>
<evidence type="ECO:0000256" key="3">
    <source>
        <dbReference type="ARBA" id="ARBA00023163"/>
    </source>
</evidence>
<sequence>MKPPVEHFKISIGSNTQPGNGELTVLFSGEGKPFPLHQIGPAVHNYYLVHTVLSGRGTFEIDGKRYECVKGDTFFIFPDVLFTYSAHDTDPWHYRWVAFRGFLAEPLLSSLGFSVAHPVVHKDDIRSVVHLYRKMQQTLKQTPFPELADLEANGLLRILLKEFGEVNAGRLTLNSLAILPDMERQIKQAVRFLSYQFAKEISIDDLSQSLGYHRTHLSKMFKQYTGVSPMQFLLRVRIERAKELLSGKILLTIDQVATSVGYRDALYFSKQFRRATGYSPSDFRSEYRNEHS</sequence>
<dbReference type="Proteomes" id="UP000275368">
    <property type="component" value="Chromosome"/>
</dbReference>
<dbReference type="KEGG" id="pbk:Back11_04480"/>
<dbReference type="Gene3D" id="2.60.120.280">
    <property type="entry name" value="Regulatory protein AraC"/>
    <property type="match status" value="1"/>
</dbReference>
<keyword evidence="5" id="KW-1185">Reference proteome</keyword>
<dbReference type="PROSITE" id="PS01124">
    <property type="entry name" value="HTH_ARAC_FAMILY_2"/>
    <property type="match status" value="1"/>
</dbReference>
<dbReference type="GO" id="GO:0043565">
    <property type="term" value="F:sequence-specific DNA binding"/>
    <property type="evidence" value="ECO:0007669"/>
    <property type="project" value="InterPro"/>
</dbReference>